<evidence type="ECO:0000313" key="2">
    <source>
        <dbReference type="Proteomes" id="UP000683925"/>
    </source>
</evidence>
<dbReference type="Proteomes" id="UP000683925">
    <property type="component" value="Unassembled WGS sequence"/>
</dbReference>
<reference evidence="1" key="1">
    <citation type="submission" date="2021-01" db="EMBL/GenBank/DDBJ databases">
        <authorList>
            <consortium name="Genoscope - CEA"/>
            <person name="William W."/>
        </authorList>
    </citation>
    <scope>NUCLEOTIDE SEQUENCE</scope>
</reference>
<comment type="caution">
    <text evidence="1">The sequence shown here is derived from an EMBL/GenBank/DDBJ whole genome shotgun (WGS) entry which is preliminary data.</text>
</comment>
<keyword evidence="2" id="KW-1185">Reference proteome</keyword>
<name>A0A8S1TIX5_PAROT</name>
<accession>A0A8S1TIX5</accession>
<sequence length="409" mass="49336">MYSYDVINFDFTRDDGFVAVRVKPKESNQVPDQRSNQVSNQVPEPIQNPLNVQLIKPKYRCLKSDVQSLKTLLKRTYNLREFKEFYRVYGPKLIEIDFGLIELFNVKGENQFSIQEIEKFQYGLNFIRWGKLFTIDHLQGYKDGSQINNQIIGLQYYNMLVKERIFTLRTLRYYKNDVERKKFPYQYLYIYDFEDNLQISFSFFQEYLSNQQNYEIQQIKQQKELLPSLKIQFYQKYFKDFQFTHIIAPFFQVKQEEQDQLQIQLFFIHFSLDGYQFKNYSNSSDNQQQRNQSYKCHIFVNFETTFYSQQQLQNGASEFANIHNFIISNSDIQFVNINNQENNFLTEYVKYIESEFFLLETSIDSQMNYIFNELPKELSKNQVNSVLNDKFIISQNVQNVMKKLFGEEK</sequence>
<evidence type="ECO:0000313" key="1">
    <source>
        <dbReference type="EMBL" id="CAD8151062.1"/>
    </source>
</evidence>
<dbReference type="AlphaFoldDB" id="A0A8S1TIX5"/>
<proteinExistence type="predicted"/>
<dbReference type="EMBL" id="CAJJDP010000024">
    <property type="protein sequence ID" value="CAD8151062.1"/>
    <property type="molecule type" value="Genomic_DNA"/>
</dbReference>
<gene>
    <name evidence="1" type="ORF">POCTA_138.1.T0240275</name>
</gene>
<protein>
    <submittedName>
        <fullName evidence="1">Uncharacterized protein</fullName>
    </submittedName>
</protein>
<organism evidence="1 2">
    <name type="scientific">Paramecium octaurelia</name>
    <dbReference type="NCBI Taxonomy" id="43137"/>
    <lineage>
        <taxon>Eukaryota</taxon>
        <taxon>Sar</taxon>
        <taxon>Alveolata</taxon>
        <taxon>Ciliophora</taxon>
        <taxon>Intramacronucleata</taxon>
        <taxon>Oligohymenophorea</taxon>
        <taxon>Peniculida</taxon>
        <taxon>Parameciidae</taxon>
        <taxon>Paramecium</taxon>
    </lineage>
</organism>
<dbReference type="OMA" id="IIAPFFQ"/>
<dbReference type="OrthoDB" id="305910at2759"/>